<comment type="caution">
    <text evidence="5">The sequence shown here is derived from an EMBL/GenBank/DDBJ whole genome shotgun (WGS) entry which is preliminary data.</text>
</comment>
<gene>
    <name evidence="5" type="primary">PDE3A_3</name>
    <name evidence="5" type="ORF">GOODEAATRI_033706</name>
</gene>
<feature type="compositionally biased region" description="Acidic residues" evidence="3">
    <location>
        <begin position="69"/>
        <end position="80"/>
    </location>
</feature>
<feature type="region of interest" description="Disordered" evidence="3">
    <location>
        <begin position="55"/>
        <end position="92"/>
    </location>
</feature>
<proteinExistence type="predicted"/>
<evidence type="ECO:0000313" key="5">
    <source>
        <dbReference type="EMBL" id="MEQ2166945.1"/>
    </source>
</evidence>
<dbReference type="InterPro" id="IPR002073">
    <property type="entry name" value="PDEase_catalytic_dom"/>
</dbReference>
<feature type="non-terminal residue" evidence="5">
    <location>
        <position position="1"/>
    </location>
</feature>
<keyword evidence="2" id="KW-0378">Hydrolase</keyword>
<keyword evidence="1" id="KW-0479">Metal-binding</keyword>
<feature type="compositionally biased region" description="Polar residues" evidence="3">
    <location>
        <begin position="81"/>
        <end position="92"/>
    </location>
</feature>
<accession>A0ABV0N6D0</accession>
<evidence type="ECO:0000256" key="1">
    <source>
        <dbReference type="ARBA" id="ARBA00022723"/>
    </source>
</evidence>
<reference evidence="5 6" key="1">
    <citation type="submission" date="2021-06" db="EMBL/GenBank/DDBJ databases">
        <authorList>
            <person name="Palmer J.M."/>
        </authorList>
    </citation>
    <scope>NUCLEOTIDE SEQUENCE [LARGE SCALE GENOMIC DNA]</scope>
    <source>
        <strain evidence="5 6">GA_2019</strain>
        <tissue evidence="5">Muscle</tissue>
    </source>
</reference>
<feature type="domain" description="PDEase" evidence="4">
    <location>
        <begin position="1"/>
        <end position="69"/>
    </location>
</feature>
<protein>
    <submittedName>
        <fullName evidence="5">cGMP-inhibited 3',5'-cyclic phosphodiesterase A</fullName>
    </submittedName>
</protein>
<dbReference type="EMBL" id="JAHRIO010027301">
    <property type="protein sequence ID" value="MEQ2166945.1"/>
    <property type="molecule type" value="Genomic_DNA"/>
</dbReference>
<evidence type="ECO:0000313" key="6">
    <source>
        <dbReference type="Proteomes" id="UP001476798"/>
    </source>
</evidence>
<dbReference type="InterPro" id="IPR036971">
    <property type="entry name" value="PDEase_catalytic_dom_sf"/>
</dbReference>
<name>A0ABV0N6D0_9TELE</name>
<dbReference type="PANTHER" id="PTHR11347">
    <property type="entry name" value="CYCLIC NUCLEOTIDE PHOSPHODIESTERASE"/>
    <property type="match status" value="1"/>
</dbReference>
<evidence type="ECO:0000256" key="3">
    <source>
        <dbReference type="SAM" id="MobiDB-lite"/>
    </source>
</evidence>
<organism evidence="5 6">
    <name type="scientific">Goodea atripinnis</name>
    <dbReference type="NCBI Taxonomy" id="208336"/>
    <lineage>
        <taxon>Eukaryota</taxon>
        <taxon>Metazoa</taxon>
        <taxon>Chordata</taxon>
        <taxon>Craniata</taxon>
        <taxon>Vertebrata</taxon>
        <taxon>Euteleostomi</taxon>
        <taxon>Actinopterygii</taxon>
        <taxon>Neopterygii</taxon>
        <taxon>Teleostei</taxon>
        <taxon>Neoteleostei</taxon>
        <taxon>Acanthomorphata</taxon>
        <taxon>Ovalentaria</taxon>
        <taxon>Atherinomorphae</taxon>
        <taxon>Cyprinodontiformes</taxon>
        <taxon>Goodeidae</taxon>
        <taxon>Goodea</taxon>
    </lineage>
</organism>
<dbReference type="Pfam" id="PF00233">
    <property type="entry name" value="PDEase_I"/>
    <property type="match status" value="1"/>
</dbReference>
<keyword evidence="6" id="KW-1185">Reference proteome</keyword>
<dbReference type="SUPFAM" id="SSF109604">
    <property type="entry name" value="HD-domain/PDEase-like"/>
    <property type="match status" value="1"/>
</dbReference>
<evidence type="ECO:0000256" key="2">
    <source>
        <dbReference type="ARBA" id="ARBA00022801"/>
    </source>
</evidence>
<dbReference type="Gene3D" id="1.10.1300.10">
    <property type="entry name" value="3'5'-cyclic nucleotide phosphodiesterase, catalytic domain"/>
    <property type="match status" value="1"/>
</dbReference>
<evidence type="ECO:0000259" key="4">
    <source>
        <dbReference type="PROSITE" id="PS51845"/>
    </source>
</evidence>
<dbReference type="PROSITE" id="PS51845">
    <property type="entry name" value="PDEASE_I_2"/>
    <property type="match status" value="1"/>
</dbReference>
<sequence>GDEEATLGLPISPFMDRSAPQLAKLQQSFISHIVGPLCTSYDSAALMPGRWVDPSEEAVELDADKEGQDTEEEDTADEEASTGSDASRMSAS</sequence>
<dbReference type="Proteomes" id="UP001476798">
    <property type="component" value="Unassembled WGS sequence"/>
</dbReference>